<evidence type="ECO:0008006" key="2">
    <source>
        <dbReference type="Google" id="ProtNLM"/>
    </source>
</evidence>
<organism evidence="1">
    <name type="scientific">marine sediment metagenome</name>
    <dbReference type="NCBI Taxonomy" id="412755"/>
    <lineage>
        <taxon>unclassified sequences</taxon>
        <taxon>metagenomes</taxon>
        <taxon>ecological metagenomes</taxon>
    </lineage>
</organism>
<dbReference type="EMBL" id="BART01021376">
    <property type="protein sequence ID" value="GAG99527.1"/>
    <property type="molecule type" value="Genomic_DNA"/>
</dbReference>
<dbReference type="InterPro" id="IPR014942">
    <property type="entry name" value="AbiEii"/>
</dbReference>
<reference evidence="1" key="1">
    <citation type="journal article" date="2014" name="Front. Microbiol.">
        <title>High frequency of phylogenetically diverse reductive dehalogenase-homologous genes in deep subseafloor sedimentary metagenomes.</title>
        <authorList>
            <person name="Kawai M."/>
            <person name="Futagami T."/>
            <person name="Toyoda A."/>
            <person name="Takaki Y."/>
            <person name="Nishi S."/>
            <person name="Hori S."/>
            <person name="Arai W."/>
            <person name="Tsubouchi T."/>
            <person name="Morono Y."/>
            <person name="Uchiyama I."/>
            <person name="Ito T."/>
            <person name="Fujiyama A."/>
            <person name="Inagaki F."/>
            <person name="Takami H."/>
        </authorList>
    </citation>
    <scope>NUCLEOTIDE SEQUENCE</scope>
    <source>
        <strain evidence="1">Expedition CK06-06</strain>
    </source>
</reference>
<name>X1D357_9ZZZZ</name>
<evidence type="ECO:0000313" key="1">
    <source>
        <dbReference type="EMBL" id="GAG99527.1"/>
    </source>
</evidence>
<protein>
    <recommendedName>
        <fullName evidence="2">Nucleotidyl transferase AbiEii/AbiGii toxin family protein</fullName>
    </recommendedName>
</protein>
<accession>X1D357</accession>
<comment type="caution">
    <text evidence="1">The sequence shown here is derived from an EMBL/GenBank/DDBJ whole genome shotgun (WGS) entry which is preliminary data.</text>
</comment>
<gene>
    <name evidence="1" type="ORF">S01H4_39461</name>
</gene>
<dbReference type="Pfam" id="PF08843">
    <property type="entry name" value="AbiEii"/>
    <property type="match status" value="1"/>
</dbReference>
<proteinExistence type="predicted"/>
<feature type="non-terminal residue" evidence="1">
    <location>
        <position position="94"/>
    </location>
</feature>
<sequence>MREIALQVARESEGRERNVLREYLQNYLLLLMQKTKMNESLYFVGGTALRFLYGIRRYSEDLDFTAGQEWQKSSLELFKQKINRELERAGYEFS</sequence>
<dbReference type="Gene3D" id="3.10.450.620">
    <property type="entry name" value="JHP933, nucleotidyltransferase-like core domain"/>
    <property type="match status" value="1"/>
</dbReference>
<dbReference type="AlphaFoldDB" id="X1D357"/>